<evidence type="ECO:0000256" key="2">
    <source>
        <dbReference type="ARBA" id="ARBA00014024"/>
    </source>
</evidence>
<comment type="caution">
    <text evidence="4">The sequence shown here is derived from an EMBL/GenBank/DDBJ whole genome shotgun (WGS) entry which is preliminary data.</text>
</comment>
<protein>
    <recommendedName>
        <fullName evidence="2">Curli production assembly/transport component CsgE</fullName>
    </recommendedName>
</protein>
<accession>A0A838ZMI2</accession>
<comment type="function">
    <text evidence="1">May be involved in the biogenesis of curli organelles.</text>
</comment>
<proteinExistence type="predicted"/>
<dbReference type="InterPro" id="IPR053722">
    <property type="entry name" value="Curli_assembly_CsgC/AgfC"/>
</dbReference>
<organism evidence="4 5">
    <name type="scientific">Moheibacter lacus</name>
    <dbReference type="NCBI Taxonomy" id="2745851"/>
    <lineage>
        <taxon>Bacteria</taxon>
        <taxon>Pseudomonadati</taxon>
        <taxon>Bacteroidota</taxon>
        <taxon>Flavobacteriia</taxon>
        <taxon>Flavobacteriales</taxon>
        <taxon>Weeksellaceae</taxon>
        <taxon>Moheibacter</taxon>
    </lineage>
</organism>
<keyword evidence="3" id="KW-0732">Signal</keyword>
<reference evidence="4 5" key="1">
    <citation type="submission" date="2020-07" db="EMBL/GenBank/DDBJ databases">
        <title>Moheibacter lacus sp. nov., a member of the family Flavobacteriaceae isolated from freshwater lake sediment.</title>
        <authorList>
            <person name="Liu Y."/>
        </authorList>
    </citation>
    <scope>NUCLEOTIDE SEQUENCE [LARGE SCALE GENOMIC DNA]</scope>
    <source>
        <strain evidence="4 5">BDHS18</strain>
    </source>
</reference>
<evidence type="ECO:0000256" key="1">
    <source>
        <dbReference type="ARBA" id="ARBA00003989"/>
    </source>
</evidence>
<dbReference type="EMBL" id="JACDZE010000002">
    <property type="protein sequence ID" value="MBA5629744.1"/>
    <property type="molecule type" value="Genomic_DNA"/>
</dbReference>
<evidence type="ECO:0000256" key="3">
    <source>
        <dbReference type="ARBA" id="ARBA00022729"/>
    </source>
</evidence>
<evidence type="ECO:0000313" key="5">
    <source>
        <dbReference type="Proteomes" id="UP000552241"/>
    </source>
</evidence>
<name>A0A838ZMI2_9FLAO</name>
<dbReference type="Pfam" id="PF10627">
    <property type="entry name" value="CsgE"/>
    <property type="match status" value="1"/>
</dbReference>
<dbReference type="Gene3D" id="2.60.40.2420">
    <property type="match status" value="1"/>
</dbReference>
<dbReference type="AlphaFoldDB" id="A0A838ZMI2"/>
<gene>
    <name evidence="4" type="ORF">HU137_08175</name>
</gene>
<evidence type="ECO:0000313" key="4">
    <source>
        <dbReference type="EMBL" id="MBA5629744.1"/>
    </source>
</evidence>
<dbReference type="InterPro" id="IPR018900">
    <property type="entry name" value="Curli_CsgE"/>
</dbReference>
<sequence length="238" mass="27998">MKPFVYIFILIFFFPLTSFAQEIEEKLIEAKIELKETENTLTLQPTVQNKSPLFFEYNYLLLVKKTDHKNNLSINKQSGKFTLEPGEIKNLSFTQLNQDESQNIKAILYIRDENKNKLIAKDSIEINPKSNAKVEETSLMLEGLVVDESKTKVGKDFYDQFFSVYNQYPKKYNFIITISEMPYRGQTSIIQVKADQENIHEFFTNPNEEYSQHQVKISLRNLAKYAQEKENINKEFIY</sequence>
<dbReference type="Proteomes" id="UP000552241">
    <property type="component" value="Unassembled WGS sequence"/>
</dbReference>
<keyword evidence="5" id="KW-1185">Reference proteome</keyword>
<dbReference type="RefSeq" id="WP_182043356.1">
    <property type="nucleotide sequence ID" value="NZ_JACDZE010000002.1"/>
</dbReference>